<evidence type="ECO:0000259" key="2">
    <source>
        <dbReference type="PROSITE" id="PS51782"/>
    </source>
</evidence>
<dbReference type="SUPFAM" id="SSF54106">
    <property type="entry name" value="LysM domain"/>
    <property type="match status" value="1"/>
</dbReference>
<evidence type="ECO:0000256" key="1">
    <source>
        <dbReference type="SAM" id="MobiDB-lite"/>
    </source>
</evidence>
<protein>
    <recommendedName>
        <fullName evidence="2">LysM domain-containing protein</fullName>
    </recommendedName>
</protein>
<dbReference type="SMART" id="SM00257">
    <property type="entry name" value="LysM"/>
    <property type="match status" value="1"/>
</dbReference>
<dbReference type="InterPro" id="IPR018392">
    <property type="entry name" value="LysM"/>
</dbReference>
<dbReference type="PANTHER" id="PTHR33734">
    <property type="entry name" value="LYSM DOMAIN-CONTAINING GPI-ANCHORED PROTEIN 2"/>
    <property type="match status" value="1"/>
</dbReference>
<name>N8XM47_9GAMM</name>
<feature type="domain" description="LysM" evidence="2">
    <location>
        <begin position="110"/>
        <end position="154"/>
    </location>
</feature>
<gene>
    <name evidence="3" type="ORF">F966_01276</name>
</gene>
<organism evidence="3 4">
    <name type="scientific">Acinetobacter higginsii</name>
    <dbReference type="NCBI Taxonomy" id="70347"/>
    <lineage>
        <taxon>Bacteria</taxon>
        <taxon>Pseudomonadati</taxon>
        <taxon>Pseudomonadota</taxon>
        <taxon>Gammaproteobacteria</taxon>
        <taxon>Moraxellales</taxon>
        <taxon>Moraxellaceae</taxon>
        <taxon>Acinetobacter</taxon>
    </lineage>
</organism>
<dbReference type="PROSITE" id="PS51782">
    <property type="entry name" value="LYSM"/>
    <property type="match status" value="1"/>
</dbReference>
<dbReference type="EMBL" id="APPH01000006">
    <property type="protein sequence ID" value="ENV10104.1"/>
    <property type="molecule type" value="Genomic_DNA"/>
</dbReference>
<evidence type="ECO:0000313" key="3">
    <source>
        <dbReference type="EMBL" id="ENV10104.1"/>
    </source>
</evidence>
<proteinExistence type="predicted"/>
<reference evidence="3 4" key="1">
    <citation type="submission" date="2013-02" db="EMBL/GenBank/DDBJ databases">
        <title>The Genome Sequence of Acinetobacter sp. CIP 56.2.</title>
        <authorList>
            <consortium name="The Broad Institute Genome Sequencing Platform"/>
            <consortium name="The Broad Institute Genome Sequencing Center for Infectious Disease"/>
            <person name="Cerqueira G."/>
            <person name="Feldgarden M."/>
            <person name="Courvalin P."/>
            <person name="Perichon B."/>
            <person name="Grillot-Courvalin C."/>
            <person name="Clermont D."/>
            <person name="Rocha E."/>
            <person name="Yoon E.-J."/>
            <person name="Nemec A."/>
            <person name="Walker B."/>
            <person name="Young S.K."/>
            <person name="Zeng Q."/>
            <person name="Gargeya S."/>
            <person name="Fitzgerald M."/>
            <person name="Haas B."/>
            <person name="Abouelleil A."/>
            <person name="Alvarado L."/>
            <person name="Arachchi H.M."/>
            <person name="Berlin A.M."/>
            <person name="Chapman S.B."/>
            <person name="Dewar J."/>
            <person name="Goldberg J."/>
            <person name="Griggs A."/>
            <person name="Gujja S."/>
            <person name="Hansen M."/>
            <person name="Howarth C."/>
            <person name="Imamovic A."/>
            <person name="Larimer J."/>
            <person name="McCowan C."/>
            <person name="Murphy C."/>
            <person name="Neiman D."/>
            <person name="Pearson M."/>
            <person name="Priest M."/>
            <person name="Roberts A."/>
            <person name="Saif S."/>
            <person name="Shea T."/>
            <person name="Sisk P."/>
            <person name="Sykes S."/>
            <person name="Wortman J."/>
            <person name="Nusbaum C."/>
            <person name="Birren B."/>
        </authorList>
    </citation>
    <scope>NUCLEOTIDE SEQUENCE [LARGE SCALE GENOMIC DNA]</scope>
    <source>
        <strain evidence="3 4">CIP 56.2</strain>
    </source>
</reference>
<dbReference type="Gene3D" id="1.10.530.10">
    <property type="match status" value="1"/>
</dbReference>
<dbReference type="eggNOG" id="COG3409">
    <property type="taxonomic scope" value="Bacteria"/>
</dbReference>
<dbReference type="HOGENOM" id="CLU_021891_0_0_6"/>
<sequence>MNKKSLVTIQLLDLFGSPISKAQYEVKNQRTGQVIAAGFTNSSGCIVEISRDKGTALDVYIKSMFNGLMIKVQSFVMSRDRMLVKITSPKVMLDLKTLTNQGNNGQYKRKTHVVKKGETLFEIAQKNHTTVRALERLNKIDDPNKISIGQVIKLPVNIPATGNNSHQEKAKQTTQQRTQPSASSTKTKAPQTPPARPSSTTPQKKQEEGIFGANFGSKILDQVNELYEEGKKTLNEATNAASKILTVDDRSQDGGTPKADAPNLCKTNPQCISSGKSELIREVNIRLAGFGGALPTDEFTELTANCIKQFQRDYMGVPETGKICGSVLAALDKFRDEYGIAPFFDSMKCPCGVCSGFGSARSGYFNFERYKKSTKQYIKVSQFANEYNGMHRSLIWGLKAMIFYFKKMNNPAGYKIVSISSGYRCIDNNWKKRRPTTNHMGCALDIVVQNKNNQVVSTNELENQVRTEWFCKYLNTSLGWSSNKFGLERLSDGATTWVHLDVREFDQEYKIEKLFSTTKDGLNGNYLINLFKADVKANKLLGCSGIVVSPNKNPNLNDSSLEDLIRQFGSVISHGEGNYESYNSGTKNVKGDKVGYSFRNPGKGTVTSKSIQQIIDNAEARDGNNRDRLFATGKYQTTYYTLKEGIKKGYFTGSEVYDANMQEQVFREFLISKRTKLYQFVRKGNGSLIDAQYDAAQEWASVAVPKGLPLKNGKISDGNKSFYEKTGQNSSSAESTKMVLEILGKIQKFHKDSK</sequence>
<dbReference type="Gene3D" id="3.10.350.10">
    <property type="entry name" value="LysM domain"/>
    <property type="match status" value="1"/>
</dbReference>
<dbReference type="InterPro" id="IPR036779">
    <property type="entry name" value="LysM_dom_sf"/>
</dbReference>
<dbReference type="PANTHER" id="PTHR33734:SF22">
    <property type="entry name" value="MEMBRANE-BOUND LYTIC MUREIN TRANSGLYCOSYLASE D"/>
    <property type="match status" value="1"/>
</dbReference>
<dbReference type="PATRIC" id="fig|1144672.3.peg.1222"/>
<accession>N8XM47</accession>
<dbReference type="RefSeq" id="WP_004803525.1">
    <property type="nucleotide sequence ID" value="NZ_KB849440.1"/>
</dbReference>
<feature type="region of interest" description="Disordered" evidence="1">
    <location>
        <begin position="159"/>
        <end position="212"/>
    </location>
</feature>
<dbReference type="Pfam" id="PF01476">
    <property type="entry name" value="LysM"/>
    <property type="match status" value="1"/>
</dbReference>
<dbReference type="STRING" id="1144672.F966_01276"/>
<dbReference type="CDD" id="cd00118">
    <property type="entry name" value="LysM"/>
    <property type="match status" value="1"/>
</dbReference>
<evidence type="ECO:0000313" key="4">
    <source>
        <dbReference type="Proteomes" id="UP000013209"/>
    </source>
</evidence>
<dbReference type="Proteomes" id="UP000013209">
    <property type="component" value="Unassembled WGS sequence"/>
</dbReference>
<dbReference type="AlphaFoldDB" id="N8XM47"/>
<feature type="compositionally biased region" description="Polar residues" evidence="1">
    <location>
        <begin position="172"/>
        <end position="190"/>
    </location>
</feature>
<comment type="caution">
    <text evidence="3">The sequence shown here is derived from an EMBL/GenBank/DDBJ whole genome shotgun (WGS) entry which is preliminary data.</text>
</comment>